<accession>A0ABQ6M0P1</accession>
<organism evidence="4 5">
    <name type="scientific">Biformimicrobium ophioploci</name>
    <dbReference type="NCBI Taxonomy" id="3036711"/>
    <lineage>
        <taxon>Bacteria</taxon>
        <taxon>Pseudomonadati</taxon>
        <taxon>Pseudomonadota</taxon>
        <taxon>Gammaproteobacteria</taxon>
        <taxon>Cellvibrionales</taxon>
        <taxon>Microbulbiferaceae</taxon>
        <taxon>Biformimicrobium</taxon>
    </lineage>
</organism>
<dbReference type="EMBL" id="BSYJ01000004">
    <property type="protein sequence ID" value="GMG87845.1"/>
    <property type="molecule type" value="Genomic_DNA"/>
</dbReference>
<evidence type="ECO:0000256" key="1">
    <source>
        <dbReference type="ARBA" id="ARBA00004370"/>
    </source>
</evidence>
<reference evidence="4 5" key="1">
    <citation type="submission" date="2023-04" db="EMBL/GenBank/DDBJ databases">
        <title>Marinobulbifer ophiurae gen. nov., sp. Nov., isolate from tissue of brittle star Ophioplocus japonicus.</title>
        <authorList>
            <person name="Kawano K."/>
            <person name="Sawayama S."/>
            <person name="Nakagawa S."/>
        </authorList>
    </citation>
    <scope>NUCLEOTIDE SEQUENCE [LARGE SCALE GENOMIC DNA]</scope>
    <source>
        <strain evidence="4 5">NKW57</strain>
    </source>
</reference>
<dbReference type="Gene3D" id="3.40.50.720">
    <property type="entry name" value="NAD(P)-binding Rossmann-like Domain"/>
    <property type="match status" value="1"/>
</dbReference>
<dbReference type="Pfam" id="PF01370">
    <property type="entry name" value="Epimerase"/>
    <property type="match status" value="1"/>
</dbReference>
<sequence>MPLTAIVLGASGLVGRALVDQLAASPDYEKIITLTRRASPHPSTKVENRVINFEQLAQSAESLRGDRLFSCLGTTLKRAGSVEAQRTVDLTYQLEVARLAARNGVPHYLLVSSSGANAKSRSAYLKMKGDLEEAVTQLPFERISIFQPSLLLGQRDHFRFGETLGSWVLPLLCKLPGLHRYRPIEAEQVARKMLGVSTRAGSGVETFTLDEIF</sequence>
<keyword evidence="5" id="KW-1185">Reference proteome</keyword>
<dbReference type="SUPFAM" id="SSF51735">
    <property type="entry name" value="NAD(P)-binding Rossmann-fold domains"/>
    <property type="match status" value="1"/>
</dbReference>
<proteinExistence type="predicted"/>
<evidence type="ECO:0000313" key="5">
    <source>
        <dbReference type="Proteomes" id="UP001224392"/>
    </source>
</evidence>
<evidence type="ECO:0000313" key="4">
    <source>
        <dbReference type="EMBL" id="GMG87845.1"/>
    </source>
</evidence>
<dbReference type="InterPro" id="IPR036291">
    <property type="entry name" value="NAD(P)-bd_dom_sf"/>
</dbReference>
<comment type="caution">
    <text evidence="4">The sequence shown here is derived from an EMBL/GenBank/DDBJ whole genome shotgun (WGS) entry which is preliminary data.</text>
</comment>
<dbReference type="PANTHER" id="PTHR14097">
    <property type="entry name" value="OXIDOREDUCTASE HTATIP2"/>
    <property type="match status" value="1"/>
</dbReference>
<dbReference type="Proteomes" id="UP001224392">
    <property type="component" value="Unassembled WGS sequence"/>
</dbReference>
<protein>
    <submittedName>
        <fullName evidence="4">Oxidoreductase</fullName>
    </submittedName>
</protein>
<dbReference type="InterPro" id="IPR001509">
    <property type="entry name" value="Epimerase_deHydtase"/>
</dbReference>
<feature type="domain" description="NAD-dependent epimerase/dehydratase" evidence="3">
    <location>
        <begin position="6"/>
        <end position="120"/>
    </location>
</feature>
<comment type="subcellular location">
    <subcellularLocation>
        <location evidence="1">Membrane</location>
    </subcellularLocation>
</comment>
<name>A0ABQ6M0P1_9GAMM</name>
<evidence type="ECO:0000256" key="2">
    <source>
        <dbReference type="ARBA" id="ARBA00023136"/>
    </source>
</evidence>
<dbReference type="RefSeq" id="WP_285764462.1">
    <property type="nucleotide sequence ID" value="NZ_BSYJ01000004.1"/>
</dbReference>
<keyword evidence="2" id="KW-0472">Membrane</keyword>
<dbReference type="PANTHER" id="PTHR14097:SF7">
    <property type="entry name" value="OXIDOREDUCTASE HTATIP2"/>
    <property type="match status" value="1"/>
</dbReference>
<gene>
    <name evidence="4" type="ORF">MNKW57_21660</name>
</gene>
<evidence type="ECO:0000259" key="3">
    <source>
        <dbReference type="Pfam" id="PF01370"/>
    </source>
</evidence>